<proteinExistence type="predicted"/>
<protein>
    <submittedName>
        <fullName evidence="3">Prepilin-type N-terminal cleavage/methylation domain-containing protein</fullName>
    </submittedName>
</protein>
<dbReference type="Proteomes" id="UP001606305">
    <property type="component" value="Unassembled WGS sequence"/>
</dbReference>
<dbReference type="RefSeq" id="WP_394486588.1">
    <property type="nucleotide sequence ID" value="NZ_JBIGIA010000002.1"/>
</dbReference>
<keyword evidence="2" id="KW-0472">Membrane</keyword>
<dbReference type="PROSITE" id="PS00409">
    <property type="entry name" value="PROKAR_NTER_METHYL"/>
    <property type="match status" value="1"/>
</dbReference>
<gene>
    <name evidence="3" type="ORF">ACG00X_03605</name>
</gene>
<evidence type="ECO:0000256" key="1">
    <source>
        <dbReference type="SAM" id="MobiDB-lite"/>
    </source>
</evidence>
<feature type="region of interest" description="Disordered" evidence="1">
    <location>
        <begin position="290"/>
        <end position="309"/>
    </location>
</feature>
<keyword evidence="4" id="KW-1185">Reference proteome</keyword>
<feature type="transmembrane region" description="Helical" evidence="2">
    <location>
        <begin position="21"/>
        <end position="42"/>
    </location>
</feature>
<feature type="region of interest" description="Disordered" evidence="1">
    <location>
        <begin position="168"/>
        <end position="191"/>
    </location>
</feature>
<keyword evidence="2" id="KW-0812">Transmembrane</keyword>
<sequence length="439" mass="47269">MAINPRFPCRKLIAPHQRGVTLIEALVALLVMSFGMVALVGLQGNLRRSGDLAKQRSEAMRIAQAEMATVRAFSVLAKPASAASSVRDYDNDIVTVASRTAALDNANATFLLSRTVTPLIQNSDEPRAKTVSVTVSWNDRSGAAQSLLLDTIVSRTDPVYGVALGVTPPTNGVRQPDKRNPVVPTSATDLGNGSSVFRPNASQVRVWVFNNITGVITGRCEIPVGTALTSLTPSSIDSCDNSTIGYLASGTIRFSTLDAPDPSAPEADALPQPLSAKLELSPSQFKNKEETALAPGGNDYPSPNHECYSDAPPASTPRQKMVNYFCIVYPNSQRNWWGQILLTGLSVGTDSGQYKVCRYSADYNGNGYTYRTISTRPGFLVDNEEHPQTYLGVTYSLTRQNFLVMPGKASARCPVLPADVEASRFVDYSTYQIQPAPAP</sequence>
<name>A0ABW7G1X1_9BURK</name>
<dbReference type="Pfam" id="PF07963">
    <property type="entry name" value="N_methyl"/>
    <property type="match status" value="1"/>
</dbReference>
<dbReference type="InterPro" id="IPR012902">
    <property type="entry name" value="N_methyl_site"/>
</dbReference>
<organism evidence="3 4">
    <name type="scientific">Pelomonas nitida</name>
    <dbReference type="NCBI Taxonomy" id="3299027"/>
    <lineage>
        <taxon>Bacteria</taxon>
        <taxon>Pseudomonadati</taxon>
        <taxon>Pseudomonadota</taxon>
        <taxon>Betaproteobacteria</taxon>
        <taxon>Burkholderiales</taxon>
        <taxon>Sphaerotilaceae</taxon>
        <taxon>Roseateles</taxon>
    </lineage>
</organism>
<dbReference type="EMBL" id="JBIGIA010000002">
    <property type="protein sequence ID" value="MFG6455908.1"/>
    <property type="molecule type" value="Genomic_DNA"/>
</dbReference>
<evidence type="ECO:0000256" key="2">
    <source>
        <dbReference type="SAM" id="Phobius"/>
    </source>
</evidence>
<keyword evidence="2" id="KW-1133">Transmembrane helix</keyword>
<evidence type="ECO:0000313" key="3">
    <source>
        <dbReference type="EMBL" id="MFG6455908.1"/>
    </source>
</evidence>
<comment type="caution">
    <text evidence="3">The sequence shown here is derived from an EMBL/GenBank/DDBJ whole genome shotgun (WGS) entry which is preliminary data.</text>
</comment>
<accession>A0ABW7G1X1</accession>
<evidence type="ECO:0000313" key="4">
    <source>
        <dbReference type="Proteomes" id="UP001606305"/>
    </source>
</evidence>
<reference evidence="3 4" key="1">
    <citation type="submission" date="2024-09" db="EMBL/GenBank/DDBJ databases">
        <title>Novel species of the genus Pelomonas and Roseateles isolated from streams.</title>
        <authorList>
            <person name="Lu H."/>
        </authorList>
    </citation>
    <scope>NUCLEOTIDE SEQUENCE [LARGE SCALE GENOMIC DNA]</scope>
    <source>
        <strain evidence="3 4">BYS96W</strain>
    </source>
</reference>